<dbReference type="AlphaFoldDB" id="I3Y7L8"/>
<dbReference type="GO" id="GO:0016829">
    <property type="term" value="F:lyase activity"/>
    <property type="evidence" value="ECO:0007669"/>
    <property type="project" value="UniProtKB-KW"/>
</dbReference>
<sequence>MRTILLIDNGSRRAESTLNLRRLAARLAERAGEPVLPVSLLHSDQIPADRLDDRPADTFAPALHRLLAQGARDFVLVPLFFGPSRALTQFVPDTAAALTDAFGPFRLRIAPELCPLPDGEPRLTEILAEHVEQTALVAGRPATRVVLVDHGSPIPEVTAVRRWLSERLARRLGLRVKVEEAVMERRAGADYDFNGPLLEDLLRALANMDRSTPVILAMLFLSAGRHAGPGGDIAEIIGRVESEHAGFRVHPSPLVGSHPGLIEILLSRLNCVTS</sequence>
<proteinExistence type="predicted"/>
<evidence type="ECO:0000256" key="1">
    <source>
        <dbReference type="ARBA" id="ARBA00022723"/>
    </source>
</evidence>
<protein>
    <recommendedName>
        <fullName evidence="5">Cobalamin biosynthesis protein CbiX</fullName>
    </recommendedName>
</protein>
<dbReference type="HOGENOM" id="CLU_081566_0_0_6"/>
<dbReference type="EMBL" id="CP003154">
    <property type="protein sequence ID" value="AFL72986.1"/>
    <property type="molecule type" value="Genomic_DNA"/>
</dbReference>
<evidence type="ECO:0000313" key="3">
    <source>
        <dbReference type="EMBL" id="AFL72986.1"/>
    </source>
</evidence>
<dbReference type="STRING" id="765911.Thivi_0951"/>
<dbReference type="Proteomes" id="UP000006062">
    <property type="component" value="Chromosome"/>
</dbReference>
<reference evidence="3 4" key="1">
    <citation type="submission" date="2012-06" db="EMBL/GenBank/DDBJ databases">
        <title>Complete sequence of Thiocystis violascens DSM 198.</title>
        <authorList>
            <consortium name="US DOE Joint Genome Institute"/>
            <person name="Lucas S."/>
            <person name="Han J."/>
            <person name="Lapidus A."/>
            <person name="Cheng J.-F."/>
            <person name="Goodwin L."/>
            <person name="Pitluck S."/>
            <person name="Peters L."/>
            <person name="Ovchinnikova G."/>
            <person name="Teshima H."/>
            <person name="Detter J.C."/>
            <person name="Han C."/>
            <person name="Tapia R."/>
            <person name="Land M."/>
            <person name="Hauser L."/>
            <person name="Kyrpides N."/>
            <person name="Ivanova N."/>
            <person name="Pagani I."/>
            <person name="Vogl K."/>
            <person name="Liu Z."/>
            <person name="Frigaard N.-U."/>
            <person name="Bryant D."/>
            <person name="Woyke T."/>
        </authorList>
    </citation>
    <scope>NUCLEOTIDE SEQUENCE [LARGE SCALE GENOMIC DNA]</scope>
    <source>
        <strain evidence="4">ATCC 17096 / DSM 198 / 6111</strain>
    </source>
</reference>
<accession>I3Y7L8</accession>
<keyword evidence="2" id="KW-0456">Lyase</keyword>
<dbReference type="eggNOG" id="COG2138">
    <property type="taxonomic scope" value="Bacteria"/>
</dbReference>
<evidence type="ECO:0000256" key="2">
    <source>
        <dbReference type="ARBA" id="ARBA00023239"/>
    </source>
</evidence>
<keyword evidence="1" id="KW-0479">Metal-binding</keyword>
<dbReference type="InterPro" id="IPR002762">
    <property type="entry name" value="CbiX-like"/>
</dbReference>
<dbReference type="OrthoDB" id="6146280at2"/>
<dbReference type="Gene3D" id="3.40.50.1400">
    <property type="match status" value="2"/>
</dbReference>
<dbReference type="GO" id="GO:0046872">
    <property type="term" value="F:metal ion binding"/>
    <property type="evidence" value="ECO:0007669"/>
    <property type="project" value="UniProtKB-KW"/>
</dbReference>
<dbReference type="PANTHER" id="PTHR33542:SF3">
    <property type="entry name" value="SIROHYDROCHLORIN FERROCHELATASE, CHLOROPLASTIC"/>
    <property type="match status" value="1"/>
</dbReference>
<gene>
    <name evidence="3" type="ordered locus">Thivi_0951</name>
</gene>
<dbReference type="Pfam" id="PF01903">
    <property type="entry name" value="CbiX"/>
    <property type="match status" value="1"/>
</dbReference>
<dbReference type="SUPFAM" id="SSF53800">
    <property type="entry name" value="Chelatase"/>
    <property type="match status" value="1"/>
</dbReference>
<dbReference type="PANTHER" id="PTHR33542">
    <property type="entry name" value="SIROHYDROCHLORIN FERROCHELATASE, CHLOROPLASTIC"/>
    <property type="match status" value="1"/>
</dbReference>
<dbReference type="RefSeq" id="WP_014777473.1">
    <property type="nucleotide sequence ID" value="NC_018012.1"/>
</dbReference>
<dbReference type="InterPro" id="IPR050963">
    <property type="entry name" value="Sirohydro_Cobaltochel/CbiX"/>
</dbReference>
<keyword evidence="4" id="KW-1185">Reference proteome</keyword>
<evidence type="ECO:0000313" key="4">
    <source>
        <dbReference type="Proteomes" id="UP000006062"/>
    </source>
</evidence>
<dbReference type="KEGG" id="tvi:Thivi_0951"/>
<evidence type="ECO:0008006" key="5">
    <source>
        <dbReference type="Google" id="ProtNLM"/>
    </source>
</evidence>
<organism evidence="3 4">
    <name type="scientific">Thiocystis violascens (strain ATCC 17096 / DSM 198 / 6111)</name>
    <name type="common">Chromatium violascens</name>
    <dbReference type="NCBI Taxonomy" id="765911"/>
    <lineage>
        <taxon>Bacteria</taxon>
        <taxon>Pseudomonadati</taxon>
        <taxon>Pseudomonadota</taxon>
        <taxon>Gammaproteobacteria</taxon>
        <taxon>Chromatiales</taxon>
        <taxon>Chromatiaceae</taxon>
        <taxon>Thiocystis</taxon>
    </lineage>
</organism>
<name>I3Y7L8_THIV6</name>